<reference evidence="1" key="1">
    <citation type="submission" date="2020-11" db="EMBL/GenBank/DDBJ databases">
        <authorList>
            <person name="Tran Van P."/>
        </authorList>
    </citation>
    <scope>NUCLEOTIDE SEQUENCE</scope>
</reference>
<gene>
    <name evidence="1" type="ORF">TSIB3V08_LOCUS7143</name>
</gene>
<organism evidence="1">
    <name type="scientific">Timema shepardi</name>
    <name type="common">Walking stick</name>
    <dbReference type="NCBI Taxonomy" id="629360"/>
    <lineage>
        <taxon>Eukaryota</taxon>
        <taxon>Metazoa</taxon>
        <taxon>Ecdysozoa</taxon>
        <taxon>Arthropoda</taxon>
        <taxon>Hexapoda</taxon>
        <taxon>Insecta</taxon>
        <taxon>Pterygota</taxon>
        <taxon>Neoptera</taxon>
        <taxon>Polyneoptera</taxon>
        <taxon>Phasmatodea</taxon>
        <taxon>Timematodea</taxon>
        <taxon>Timematoidea</taxon>
        <taxon>Timematidae</taxon>
        <taxon>Timema</taxon>
    </lineage>
</organism>
<dbReference type="SUPFAM" id="SSF51011">
    <property type="entry name" value="Glycosyl hydrolase domain"/>
    <property type="match status" value="1"/>
</dbReference>
<dbReference type="AlphaFoldDB" id="A0A7R9AYR3"/>
<dbReference type="EMBL" id="OC003261">
    <property type="protein sequence ID" value="CAD7263052.1"/>
    <property type="molecule type" value="Genomic_DNA"/>
</dbReference>
<name>A0A7R9AYR3_TIMSH</name>
<proteinExistence type="predicted"/>
<protein>
    <recommendedName>
        <fullName evidence="2">Glucosylceramidase</fullName>
    </recommendedName>
</protein>
<accession>A0A7R9AYR3</accession>
<sequence>MENHFEKSTLITPDRYQTLNSPSSKFLSNTNALVVLSSTVEDGEIEVQISVEYIYRPARDFKSEKSSTASIDNQEFSPGAYTKDHGDCGVRFTTFSRDNRIMGHPTLLTVNMDDGFCGISIQSSPPSLYDLDLRPAIDPPAGVNRQITCYVITSSNGNSPSYASSMASNSQQPCVLLTHKHADLDSHQSKGPLVAPCSLVNRMKLHEPYAILSRKETQHSWLPRKFVGSLARECAMRDYGASSIVCVCNSTYCDSLEPIEEENISGGRYLHYVSSKAGRRLEMNSGTFKTGSL</sequence>
<evidence type="ECO:0000313" key="1">
    <source>
        <dbReference type="EMBL" id="CAD7263052.1"/>
    </source>
</evidence>
<evidence type="ECO:0008006" key="2">
    <source>
        <dbReference type="Google" id="ProtNLM"/>
    </source>
</evidence>